<dbReference type="CDD" id="cd06130">
    <property type="entry name" value="DNA_pol_III_epsilon_like"/>
    <property type="match status" value="1"/>
</dbReference>
<dbReference type="Gene3D" id="3.30.420.10">
    <property type="entry name" value="Ribonuclease H-like superfamily/Ribonuclease H"/>
    <property type="match status" value="1"/>
</dbReference>
<feature type="domain" description="Exonuclease" evidence="3">
    <location>
        <begin position="4"/>
        <end position="168"/>
    </location>
</feature>
<dbReference type="Proteomes" id="UP000655523">
    <property type="component" value="Unassembled WGS sequence"/>
</dbReference>
<dbReference type="GO" id="GO:0006259">
    <property type="term" value="P:DNA metabolic process"/>
    <property type="evidence" value="ECO:0007669"/>
    <property type="project" value="UniProtKB-ARBA"/>
</dbReference>
<reference evidence="5 6" key="1">
    <citation type="submission" date="2019-11" db="EMBL/GenBank/DDBJ databases">
        <title>Metabolism of dissolved organic matter in forest soils.</title>
        <authorList>
            <person name="Cyle K.T."/>
            <person name="Wilhelm R.C."/>
            <person name="Martinez C.E."/>
        </authorList>
    </citation>
    <scope>NUCLEOTIDE SEQUENCE [LARGE SCALE GENOMIC DNA]</scope>
    <source>
        <strain evidence="5 6">5N</strain>
    </source>
</reference>
<dbReference type="PANTHER" id="PTHR30231:SF42">
    <property type="entry name" value="EXONUCLEASE"/>
    <property type="match status" value="1"/>
</dbReference>
<dbReference type="GO" id="GO:0008408">
    <property type="term" value="F:3'-5' exonuclease activity"/>
    <property type="evidence" value="ECO:0007669"/>
    <property type="project" value="TreeGrafter"/>
</dbReference>
<dbReference type="SUPFAM" id="SSF52113">
    <property type="entry name" value="BRCT domain"/>
    <property type="match status" value="1"/>
</dbReference>
<dbReference type="EMBL" id="WOEZ01000245">
    <property type="protein sequence ID" value="NPT60913.1"/>
    <property type="molecule type" value="Genomic_DNA"/>
</dbReference>
<dbReference type="InterPro" id="IPR012337">
    <property type="entry name" value="RNaseH-like_sf"/>
</dbReference>
<evidence type="ECO:0000313" key="4">
    <source>
        <dbReference type="EMBL" id="NPT54884.1"/>
    </source>
</evidence>
<dbReference type="GO" id="GO:0003676">
    <property type="term" value="F:nucleic acid binding"/>
    <property type="evidence" value="ECO:0007669"/>
    <property type="project" value="InterPro"/>
</dbReference>
<dbReference type="RefSeq" id="WP_172162831.1">
    <property type="nucleotide sequence ID" value="NZ_WOEZ01000044.1"/>
</dbReference>
<keyword evidence="6" id="KW-1185">Reference proteome</keyword>
<dbReference type="SUPFAM" id="SSF53098">
    <property type="entry name" value="Ribonuclease H-like"/>
    <property type="match status" value="1"/>
</dbReference>
<evidence type="ECO:0000313" key="5">
    <source>
        <dbReference type="EMBL" id="NPT60913.1"/>
    </source>
</evidence>
<dbReference type="InterPro" id="IPR013520">
    <property type="entry name" value="Ribonucl_H"/>
</dbReference>
<dbReference type="GO" id="GO:0005829">
    <property type="term" value="C:cytosol"/>
    <property type="evidence" value="ECO:0007669"/>
    <property type="project" value="TreeGrafter"/>
</dbReference>
<dbReference type="EMBL" id="WOEZ01000044">
    <property type="protein sequence ID" value="NPT54884.1"/>
    <property type="molecule type" value="Genomic_DNA"/>
</dbReference>
<dbReference type="FunFam" id="3.30.420.10:FF:000045">
    <property type="entry name" value="3'-5' exonuclease DinG"/>
    <property type="match status" value="1"/>
</dbReference>
<dbReference type="CDD" id="cd17748">
    <property type="entry name" value="BRCT_DNA_ligase_like"/>
    <property type="match status" value="1"/>
</dbReference>
<comment type="function">
    <text evidence="1">DNA polymerase III is a complex, multichain enzyme responsible for most of the replicative synthesis in bacteria. The epsilon subunit contain the editing function and is a proofreading 3'-5' exonuclease.</text>
</comment>
<comment type="subunit">
    <text evidence="2">DNA polymerase III contains a core (composed of alpha, epsilon and theta chains) that associates with a tau subunit. This core dimerizes to form the POLIII' complex. PolIII' associates with the gamma complex (composed of gamma, delta, delta', psi and chi chains) and with the beta chain to form the complete DNA polymerase III complex.</text>
</comment>
<proteinExistence type="predicted"/>
<dbReference type="InterPro" id="IPR036397">
    <property type="entry name" value="RNaseH_sf"/>
</dbReference>
<protein>
    <submittedName>
        <fullName evidence="5">Transposase</fullName>
    </submittedName>
</protein>
<organism evidence="5 6">
    <name type="scientific">Paraburkholderia elongata</name>
    <dbReference type="NCBI Taxonomy" id="2675747"/>
    <lineage>
        <taxon>Bacteria</taxon>
        <taxon>Pseudomonadati</taxon>
        <taxon>Pseudomonadota</taxon>
        <taxon>Betaproteobacteria</taxon>
        <taxon>Burkholderiales</taxon>
        <taxon>Burkholderiaceae</taxon>
        <taxon>Paraburkholderia</taxon>
    </lineage>
</organism>
<comment type="caution">
    <text evidence="5">The sequence shown here is derived from an EMBL/GenBank/DDBJ whole genome shotgun (WGS) entry which is preliminary data.</text>
</comment>
<dbReference type="Pfam" id="PF00929">
    <property type="entry name" value="RNase_T"/>
    <property type="match status" value="1"/>
</dbReference>
<dbReference type="AlphaFoldDB" id="A0A972SM85"/>
<dbReference type="InterPro" id="IPR036420">
    <property type="entry name" value="BRCT_dom_sf"/>
</dbReference>
<accession>A0A972SM85</accession>
<name>A0A972SM85_9BURK</name>
<evidence type="ECO:0000259" key="3">
    <source>
        <dbReference type="SMART" id="SM00479"/>
    </source>
</evidence>
<dbReference type="Gene3D" id="3.40.50.10190">
    <property type="entry name" value="BRCT domain"/>
    <property type="match status" value="1"/>
</dbReference>
<dbReference type="PANTHER" id="PTHR30231">
    <property type="entry name" value="DNA POLYMERASE III SUBUNIT EPSILON"/>
    <property type="match status" value="1"/>
</dbReference>
<evidence type="ECO:0000313" key="6">
    <source>
        <dbReference type="Proteomes" id="UP000655523"/>
    </source>
</evidence>
<sequence>MAEKFVAIDFETANASLASICQVGAVTFEDGRVVDRWGSLINPQDDFDWVNVDIHGIDATTVKDAPTFQQIYAAMVDRLRDQVVVSHTSFDRTALFQAIAKHNLTGVSCRWLDSARVVRRAWSQWSRSGYGLTNVCGALGIRFTAHDAVEDARAAGEVLLQAINTTGIGLDAWMTLVQKPINFNSRKPIGSTFSNQIAIEGNPDGALVGEEIVFTGTLALARCEAAVLAAKAGCQVATSVRRTTTLLVVGDLDIRQLAGHEKSIKQRKAEELIAKGHPIRILTETDFLRIVDLAH</sequence>
<dbReference type="SMART" id="SM00479">
    <property type="entry name" value="EXOIII"/>
    <property type="match status" value="1"/>
</dbReference>
<evidence type="ECO:0000256" key="1">
    <source>
        <dbReference type="ARBA" id="ARBA00025483"/>
    </source>
</evidence>
<gene>
    <name evidence="4" type="ORF">GNZ13_09735</name>
    <name evidence="5" type="ORF">GNZ13_41820</name>
</gene>
<evidence type="ECO:0000256" key="2">
    <source>
        <dbReference type="ARBA" id="ARBA00026073"/>
    </source>
</evidence>